<organism evidence="1 2">
    <name type="scientific">Magnetospirillum gryphiswaldense (strain DSM 6361 / JCM 21280 / NBRC 15271 / MSR-1)</name>
    <dbReference type="NCBI Taxonomy" id="431944"/>
    <lineage>
        <taxon>Bacteria</taxon>
        <taxon>Pseudomonadati</taxon>
        <taxon>Pseudomonadota</taxon>
        <taxon>Alphaproteobacteria</taxon>
        <taxon>Rhodospirillales</taxon>
        <taxon>Rhodospirillaceae</taxon>
        <taxon>Magnetospirillum</taxon>
    </lineage>
</organism>
<evidence type="ECO:0000313" key="1">
    <source>
        <dbReference type="EMBL" id="CDK99125.1"/>
    </source>
</evidence>
<dbReference type="Proteomes" id="UP000018922">
    <property type="component" value="Chromosome I"/>
</dbReference>
<reference evidence="1 2" key="1">
    <citation type="journal article" date="2014" name="Genome Announc.">
        <title>Complete genome sequence of Magnetospirillum gryphiswaldense MSR-1.</title>
        <authorList>
            <person name="Wang X."/>
            <person name="Wang Q."/>
            <person name="Zhang W."/>
            <person name="Wang Y."/>
            <person name="Li L."/>
            <person name="Wen T."/>
            <person name="Zhang T."/>
            <person name="Zhang Y."/>
            <person name="Xu J."/>
            <person name="Hu J."/>
            <person name="Li S."/>
            <person name="Liu L."/>
            <person name="Liu J."/>
            <person name="Jiang W."/>
            <person name="Tian J."/>
            <person name="Li Y."/>
            <person name="Schuler D."/>
            <person name="Wang L."/>
            <person name="Li J."/>
        </authorList>
    </citation>
    <scope>NUCLEOTIDE SEQUENCE [LARGE SCALE GENOMIC DNA]</scope>
    <source>
        <strain evidence="2">DSM 6361 / JCM 21280 / NBRC 15271 / MSR-1</strain>
    </source>
</reference>
<name>V6F0U2_MAGGM</name>
<gene>
    <name evidence="1" type="ordered locus">MGMSRv2__1910</name>
</gene>
<dbReference type="STRING" id="1430440.MGMSRv2__1910"/>
<proteinExistence type="predicted"/>
<evidence type="ECO:0000313" key="2">
    <source>
        <dbReference type="Proteomes" id="UP000018922"/>
    </source>
</evidence>
<sequence>MRSLPLRHYDLSVFMTDRRFPTDPQDGIGVVRVRVVKFETLDESAFLTIEARLAEDNVHSLANQLFEDRNPFLGGYRIREVMLSVPFEPDDINPRGRTISLKLRHPNGCDLKDKTDKERLIGEKYLRRWGILQELTA</sequence>
<dbReference type="AlphaFoldDB" id="V6F0U2"/>
<dbReference type="EMBL" id="HG794546">
    <property type="protein sequence ID" value="CDK99125.1"/>
    <property type="molecule type" value="Genomic_DNA"/>
</dbReference>
<protein>
    <submittedName>
        <fullName evidence="1">Uncharacterized protein</fullName>
    </submittedName>
</protein>
<dbReference type="HOGENOM" id="CLU_1862766_0_0_5"/>
<dbReference type="KEGG" id="mgy:MGMSRv2__1910"/>
<accession>V6F0U2</accession>
<keyword evidence="2" id="KW-1185">Reference proteome</keyword>